<proteinExistence type="inferred from homology"/>
<comment type="similarity">
    <text evidence="6">Belongs to the biotin--protein ligase family.</text>
</comment>
<dbReference type="Pfam" id="PF02237">
    <property type="entry name" value="BPL_C"/>
    <property type="match status" value="1"/>
</dbReference>
<dbReference type="Proteomes" id="UP000057609">
    <property type="component" value="Chromosome"/>
</dbReference>
<keyword evidence="4 6" id="KW-0092">Biotin</keyword>
<dbReference type="InterPro" id="IPR008988">
    <property type="entry name" value="Transcriptional_repressor_C"/>
</dbReference>
<sequence length="338" mass="36580">MTGDAIRAAEGDDRGIDRKILEIFREASGGIVSGETLSKDLNVSRTAVWKHIKALRNLGYQITAVPSQGYRLIGSPDILTPPEISAGLRVESVGSHLVCLRETESTNVVAYRLAAEGAAEGTVVIADSQSRGKGRLGRAWESPQGVNLYCSVILRPAILPHHAPQLTFLSAVAVAEAIERTTPLVPAIKWPNDVLINGRKVAGTLNEMSAETERVEFIILGVGVNINMRREQFPASLRHPATSLAIEGGGEVERVRFLRAFLESLDRLYHRYRSEGYEPLRQAWLSRSVVMGRRVSVAIGEGSVKGVVTGIDEIGALLLQTADGGTERILSGDVTVEE</sequence>
<dbReference type="NCBIfam" id="TIGR00121">
    <property type="entry name" value="birA_ligase"/>
    <property type="match status" value="1"/>
</dbReference>
<keyword evidence="3 6" id="KW-0067">ATP-binding</keyword>
<dbReference type="GO" id="GO:0003677">
    <property type="term" value="F:DNA binding"/>
    <property type="evidence" value="ECO:0007669"/>
    <property type="project" value="UniProtKB-UniRule"/>
</dbReference>
<keyword evidence="2 6" id="KW-0547">Nucleotide-binding</keyword>
<dbReference type="RefSeq" id="WP_039742374.1">
    <property type="nucleotide sequence ID" value="NZ_CP009788.1"/>
</dbReference>
<organism evidence="8 9">
    <name type="scientific">Geobacter pickeringii</name>
    <dbReference type="NCBI Taxonomy" id="345632"/>
    <lineage>
        <taxon>Bacteria</taxon>
        <taxon>Pseudomonadati</taxon>
        <taxon>Thermodesulfobacteriota</taxon>
        <taxon>Desulfuromonadia</taxon>
        <taxon>Geobacterales</taxon>
        <taxon>Geobacteraceae</taxon>
        <taxon>Geobacter</taxon>
    </lineage>
</organism>
<name>A0A0B5BG13_9BACT</name>
<dbReference type="Pfam" id="PF08279">
    <property type="entry name" value="HTH_11"/>
    <property type="match status" value="1"/>
</dbReference>
<dbReference type="HAMAP" id="MF_00978">
    <property type="entry name" value="Bifunct_BirA"/>
    <property type="match status" value="1"/>
</dbReference>
<dbReference type="PANTHER" id="PTHR12835:SF5">
    <property type="entry name" value="BIOTIN--PROTEIN LIGASE"/>
    <property type="match status" value="1"/>
</dbReference>
<dbReference type="Gene3D" id="2.30.30.100">
    <property type="match status" value="1"/>
</dbReference>
<dbReference type="AlphaFoldDB" id="A0A0B5BG13"/>
<dbReference type="InterPro" id="IPR003142">
    <property type="entry name" value="BPL_C"/>
</dbReference>
<evidence type="ECO:0000256" key="3">
    <source>
        <dbReference type="ARBA" id="ARBA00022840"/>
    </source>
</evidence>
<evidence type="ECO:0000256" key="2">
    <source>
        <dbReference type="ARBA" id="ARBA00022741"/>
    </source>
</evidence>
<keyword evidence="6" id="KW-0804">Transcription</keyword>
<feature type="binding site" evidence="6">
    <location>
        <begin position="105"/>
        <end position="107"/>
    </location>
    <ligand>
        <name>biotin</name>
        <dbReference type="ChEBI" id="CHEBI:57586"/>
    </ligand>
</feature>
<dbReference type="SUPFAM" id="SSF50037">
    <property type="entry name" value="C-terminal domain of transcriptional repressors"/>
    <property type="match status" value="1"/>
</dbReference>
<dbReference type="InterPro" id="IPR004408">
    <property type="entry name" value="Biotin_CoA_COase_ligase"/>
</dbReference>
<dbReference type="HOGENOM" id="CLU_051096_0_0_7"/>
<dbReference type="InterPro" id="IPR030855">
    <property type="entry name" value="Bifunct_BirA"/>
</dbReference>
<gene>
    <name evidence="6" type="primary">birA</name>
    <name evidence="8" type="ORF">GPICK_08935</name>
</gene>
<dbReference type="Gene3D" id="3.30.930.10">
    <property type="entry name" value="Bira Bifunctional Protein, Domain 2"/>
    <property type="match status" value="1"/>
</dbReference>
<dbReference type="EC" id="6.3.4.15" evidence="6"/>
<dbReference type="InterPro" id="IPR013196">
    <property type="entry name" value="HTH_11"/>
</dbReference>
<dbReference type="InterPro" id="IPR004143">
    <property type="entry name" value="BPL_LPL_catalytic"/>
</dbReference>
<evidence type="ECO:0000256" key="6">
    <source>
        <dbReference type="HAMAP-Rule" id="MF_00978"/>
    </source>
</evidence>
<dbReference type="SUPFAM" id="SSF55681">
    <property type="entry name" value="Class II aaRS and biotin synthetases"/>
    <property type="match status" value="1"/>
</dbReference>
<dbReference type="Gene3D" id="1.10.10.10">
    <property type="entry name" value="Winged helix-like DNA-binding domain superfamily/Winged helix DNA-binding domain"/>
    <property type="match status" value="1"/>
</dbReference>
<dbReference type="SUPFAM" id="SSF46785">
    <property type="entry name" value="Winged helix' DNA-binding domain"/>
    <property type="match status" value="1"/>
</dbReference>
<comment type="function">
    <text evidence="6">Acts both as a biotin--[acetyl-CoA-carboxylase] ligase and a repressor.</text>
</comment>
<dbReference type="GO" id="GO:0005524">
    <property type="term" value="F:ATP binding"/>
    <property type="evidence" value="ECO:0007669"/>
    <property type="project" value="UniProtKB-UniRule"/>
</dbReference>
<evidence type="ECO:0000313" key="8">
    <source>
        <dbReference type="EMBL" id="AJE03460.1"/>
    </source>
</evidence>
<feature type="domain" description="BPL/LPL catalytic" evidence="7">
    <location>
        <begin position="82"/>
        <end position="273"/>
    </location>
</feature>
<dbReference type="EMBL" id="CP009788">
    <property type="protein sequence ID" value="AJE03460.1"/>
    <property type="molecule type" value="Genomic_DNA"/>
</dbReference>
<dbReference type="OrthoDB" id="9807064at2"/>
<feature type="binding site" evidence="6">
    <location>
        <position position="200"/>
    </location>
    <ligand>
        <name>biotin</name>
        <dbReference type="ChEBI" id="CHEBI:57586"/>
    </ligand>
</feature>
<feature type="binding site" evidence="6">
    <location>
        <position position="129"/>
    </location>
    <ligand>
        <name>biotin</name>
        <dbReference type="ChEBI" id="CHEBI:57586"/>
    </ligand>
</feature>
<evidence type="ECO:0000313" key="9">
    <source>
        <dbReference type="Proteomes" id="UP000057609"/>
    </source>
</evidence>
<feature type="DNA-binding region" description="H-T-H motif" evidence="6">
    <location>
        <begin position="34"/>
        <end position="53"/>
    </location>
</feature>
<keyword evidence="6" id="KW-0805">Transcription regulation</keyword>
<dbReference type="InterPro" id="IPR036390">
    <property type="entry name" value="WH_DNA-bd_sf"/>
</dbReference>
<dbReference type="CDD" id="cd16442">
    <property type="entry name" value="BPL"/>
    <property type="match status" value="1"/>
</dbReference>
<keyword evidence="1 6" id="KW-0436">Ligase</keyword>
<dbReference type="GO" id="GO:0005737">
    <property type="term" value="C:cytoplasm"/>
    <property type="evidence" value="ECO:0007669"/>
    <property type="project" value="TreeGrafter"/>
</dbReference>
<dbReference type="PROSITE" id="PS51733">
    <property type="entry name" value="BPL_LPL_CATALYTIC"/>
    <property type="match status" value="1"/>
</dbReference>
<comment type="caution">
    <text evidence="6">Lacks conserved residue(s) required for the propagation of feature annotation.</text>
</comment>
<dbReference type="InterPro" id="IPR045864">
    <property type="entry name" value="aa-tRNA-synth_II/BPL/LPL"/>
</dbReference>
<dbReference type="InterPro" id="IPR036388">
    <property type="entry name" value="WH-like_DNA-bd_sf"/>
</dbReference>
<evidence type="ECO:0000256" key="4">
    <source>
        <dbReference type="ARBA" id="ARBA00023267"/>
    </source>
</evidence>
<dbReference type="PANTHER" id="PTHR12835">
    <property type="entry name" value="BIOTIN PROTEIN LIGASE"/>
    <property type="match status" value="1"/>
</dbReference>
<dbReference type="GO" id="GO:0006355">
    <property type="term" value="P:regulation of DNA-templated transcription"/>
    <property type="evidence" value="ECO:0007669"/>
    <property type="project" value="UniProtKB-UniRule"/>
</dbReference>
<dbReference type="KEGG" id="gpi:GPICK_08935"/>
<evidence type="ECO:0000256" key="1">
    <source>
        <dbReference type="ARBA" id="ARBA00022598"/>
    </source>
</evidence>
<keyword evidence="6" id="KW-0238">DNA-binding</keyword>
<keyword evidence="6" id="KW-0678">Repressor</keyword>
<comment type="catalytic activity">
    <reaction evidence="5 6">
        <text>biotin + L-lysyl-[protein] + ATP = N(6)-biotinyl-L-lysyl-[protein] + AMP + diphosphate + H(+)</text>
        <dbReference type="Rhea" id="RHEA:11756"/>
        <dbReference type="Rhea" id="RHEA-COMP:9752"/>
        <dbReference type="Rhea" id="RHEA-COMP:10505"/>
        <dbReference type="ChEBI" id="CHEBI:15378"/>
        <dbReference type="ChEBI" id="CHEBI:29969"/>
        <dbReference type="ChEBI" id="CHEBI:30616"/>
        <dbReference type="ChEBI" id="CHEBI:33019"/>
        <dbReference type="ChEBI" id="CHEBI:57586"/>
        <dbReference type="ChEBI" id="CHEBI:83144"/>
        <dbReference type="ChEBI" id="CHEBI:456215"/>
        <dbReference type="EC" id="6.3.4.15"/>
    </reaction>
</comment>
<dbReference type="Pfam" id="PF03099">
    <property type="entry name" value="BPL_LplA_LipB"/>
    <property type="match status" value="1"/>
</dbReference>
<accession>A0A0B5BG13</accession>
<keyword evidence="9" id="KW-1185">Reference proteome</keyword>
<reference evidence="8 9" key="1">
    <citation type="journal article" date="2015" name="Genome Announc.">
        <title>Complete Genome of Geobacter pickeringii G13T, a Metal-Reducing Isolate from Sedimentary Kaolin Deposits.</title>
        <authorList>
            <person name="Badalamenti J.P."/>
            <person name="Bond D.R."/>
        </authorList>
    </citation>
    <scope>NUCLEOTIDE SEQUENCE [LARGE SCALE GENOMIC DNA]</scope>
    <source>
        <strain evidence="8 9">G13</strain>
    </source>
</reference>
<dbReference type="STRING" id="345632.GPICK_08935"/>
<protein>
    <recommendedName>
        <fullName evidence="6">Bifunctional ligase/repressor BirA</fullName>
    </recommendedName>
    <alternativeName>
        <fullName evidence="6">Biotin--[acetyl-CoA-carboxylase] ligase</fullName>
        <ecNumber evidence="6">6.3.4.15</ecNumber>
    </alternativeName>
    <alternativeName>
        <fullName evidence="6">Biotin--protein ligase</fullName>
    </alternativeName>
    <alternativeName>
        <fullName evidence="6">Biotin-[acetyl-CoA carboxylase] synthetase</fullName>
    </alternativeName>
</protein>
<dbReference type="GO" id="GO:0004077">
    <property type="term" value="F:biotin--[biotin carboxyl-carrier protein] ligase activity"/>
    <property type="evidence" value="ECO:0007669"/>
    <property type="project" value="UniProtKB-UniRule"/>
</dbReference>
<evidence type="ECO:0000259" key="7">
    <source>
        <dbReference type="PROSITE" id="PS51733"/>
    </source>
</evidence>
<evidence type="ECO:0000256" key="5">
    <source>
        <dbReference type="ARBA" id="ARBA00047846"/>
    </source>
</evidence>